<evidence type="ECO:0000256" key="8">
    <source>
        <dbReference type="RuleBase" id="RU003679"/>
    </source>
</evidence>
<evidence type="ECO:0000256" key="1">
    <source>
        <dbReference type="ARBA" id="ARBA00001412"/>
    </source>
</evidence>
<evidence type="ECO:0000259" key="10">
    <source>
        <dbReference type="SMART" id="SM01029"/>
    </source>
</evidence>
<dbReference type="Gene3D" id="2.102.20.10">
    <property type="entry name" value="Beta-galactosidase, domain 2"/>
    <property type="match status" value="1"/>
</dbReference>
<dbReference type="EMBL" id="ML978233">
    <property type="protein sequence ID" value="KAF2026978.1"/>
    <property type="molecule type" value="Genomic_DNA"/>
</dbReference>
<dbReference type="InterPro" id="IPR025300">
    <property type="entry name" value="BetaGal_jelly_roll_dom"/>
</dbReference>
<dbReference type="InterPro" id="IPR031330">
    <property type="entry name" value="Gly_Hdrlase_35_cat"/>
</dbReference>
<keyword evidence="5" id="KW-0378">Hydrolase</keyword>
<dbReference type="Gene3D" id="2.60.120.260">
    <property type="entry name" value="Galactose-binding domain-like"/>
    <property type="match status" value="2"/>
</dbReference>
<organism evidence="11 12">
    <name type="scientific">Setomelanomma holmii</name>
    <dbReference type="NCBI Taxonomy" id="210430"/>
    <lineage>
        <taxon>Eukaryota</taxon>
        <taxon>Fungi</taxon>
        <taxon>Dikarya</taxon>
        <taxon>Ascomycota</taxon>
        <taxon>Pezizomycotina</taxon>
        <taxon>Dothideomycetes</taxon>
        <taxon>Pleosporomycetidae</taxon>
        <taxon>Pleosporales</taxon>
        <taxon>Pleosporineae</taxon>
        <taxon>Phaeosphaeriaceae</taxon>
        <taxon>Setomelanomma</taxon>
    </lineage>
</organism>
<dbReference type="OrthoDB" id="1657402at2759"/>
<gene>
    <name evidence="11" type="ORF">EK21DRAFT_72984</name>
</gene>
<keyword evidence="7" id="KW-0326">Glycosidase</keyword>
<evidence type="ECO:0000256" key="3">
    <source>
        <dbReference type="ARBA" id="ARBA00012756"/>
    </source>
</evidence>
<dbReference type="SUPFAM" id="SSF51011">
    <property type="entry name" value="Glycosyl hydrolase domain"/>
    <property type="match status" value="1"/>
</dbReference>
<evidence type="ECO:0000256" key="6">
    <source>
        <dbReference type="ARBA" id="ARBA00023180"/>
    </source>
</evidence>
<evidence type="ECO:0000313" key="11">
    <source>
        <dbReference type="EMBL" id="KAF2026978.1"/>
    </source>
</evidence>
<dbReference type="Pfam" id="PF10435">
    <property type="entry name" value="BetaGal_dom2"/>
    <property type="match status" value="1"/>
</dbReference>
<proteinExistence type="inferred from homology"/>
<dbReference type="InterPro" id="IPR001944">
    <property type="entry name" value="Glycoside_Hdrlase_35"/>
</dbReference>
<dbReference type="SUPFAM" id="SSF51445">
    <property type="entry name" value="(Trans)glycosidases"/>
    <property type="match status" value="1"/>
</dbReference>
<feature type="signal peptide" evidence="9">
    <location>
        <begin position="1"/>
        <end position="19"/>
    </location>
</feature>
<accession>A0A9P4H2C4</accession>
<dbReference type="SUPFAM" id="SSF49785">
    <property type="entry name" value="Galactose-binding domain-like"/>
    <property type="match status" value="2"/>
</dbReference>
<dbReference type="InterPro" id="IPR017853">
    <property type="entry name" value="GH"/>
</dbReference>
<comment type="caution">
    <text evidence="11">The sequence shown here is derived from an EMBL/GenBank/DDBJ whole genome shotgun (WGS) entry which is preliminary data.</text>
</comment>
<keyword evidence="12" id="KW-1185">Reference proteome</keyword>
<name>A0A9P4H2C4_9PLEO</name>
<evidence type="ECO:0000256" key="9">
    <source>
        <dbReference type="SAM" id="SignalP"/>
    </source>
</evidence>
<dbReference type="InterPro" id="IPR008979">
    <property type="entry name" value="Galactose-bd-like_sf"/>
</dbReference>
<dbReference type="PANTHER" id="PTHR23421">
    <property type="entry name" value="BETA-GALACTOSIDASE RELATED"/>
    <property type="match status" value="1"/>
</dbReference>
<dbReference type="GO" id="GO:0005975">
    <property type="term" value="P:carbohydrate metabolic process"/>
    <property type="evidence" value="ECO:0007669"/>
    <property type="project" value="InterPro"/>
</dbReference>
<evidence type="ECO:0000256" key="7">
    <source>
        <dbReference type="ARBA" id="ARBA00023295"/>
    </source>
</evidence>
<dbReference type="FunFam" id="3.20.20.80:FF:000040">
    <property type="entry name" value="Beta-galactosidase A"/>
    <property type="match status" value="1"/>
</dbReference>
<dbReference type="PRINTS" id="PR00742">
    <property type="entry name" value="GLHYDRLASE35"/>
</dbReference>
<dbReference type="SUPFAM" id="SSF117100">
    <property type="entry name" value="Beta-galactosidase LacA, domain 3"/>
    <property type="match status" value="1"/>
</dbReference>
<dbReference type="EC" id="3.2.1.23" evidence="3"/>
<keyword evidence="4 9" id="KW-0732">Signal</keyword>
<dbReference type="AlphaFoldDB" id="A0A9P4H2C4"/>
<evidence type="ECO:0000313" key="12">
    <source>
        <dbReference type="Proteomes" id="UP000799777"/>
    </source>
</evidence>
<evidence type="ECO:0000256" key="5">
    <source>
        <dbReference type="ARBA" id="ARBA00022801"/>
    </source>
</evidence>
<dbReference type="InterPro" id="IPR025972">
    <property type="entry name" value="BetaGal_dom3"/>
</dbReference>
<keyword evidence="6" id="KW-0325">Glycoprotein</keyword>
<reference evidence="11" key="1">
    <citation type="journal article" date="2020" name="Stud. Mycol.">
        <title>101 Dothideomycetes genomes: a test case for predicting lifestyles and emergence of pathogens.</title>
        <authorList>
            <person name="Haridas S."/>
            <person name="Albert R."/>
            <person name="Binder M."/>
            <person name="Bloem J."/>
            <person name="Labutti K."/>
            <person name="Salamov A."/>
            <person name="Andreopoulos B."/>
            <person name="Baker S."/>
            <person name="Barry K."/>
            <person name="Bills G."/>
            <person name="Bluhm B."/>
            <person name="Cannon C."/>
            <person name="Castanera R."/>
            <person name="Culley D."/>
            <person name="Daum C."/>
            <person name="Ezra D."/>
            <person name="Gonzalez J."/>
            <person name="Henrissat B."/>
            <person name="Kuo A."/>
            <person name="Liang C."/>
            <person name="Lipzen A."/>
            <person name="Lutzoni F."/>
            <person name="Magnuson J."/>
            <person name="Mondo S."/>
            <person name="Nolan M."/>
            <person name="Ohm R."/>
            <person name="Pangilinan J."/>
            <person name="Park H.-J."/>
            <person name="Ramirez L."/>
            <person name="Alfaro M."/>
            <person name="Sun H."/>
            <person name="Tritt A."/>
            <person name="Yoshinaga Y."/>
            <person name="Zwiers L.-H."/>
            <person name="Turgeon B."/>
            <person name="Goodwin S."/>
            <person name="Spatafora J."/>
            <person name="Crous P."/>
            <person name="Grigoriev I."/>
        </authorList>
    </citation>
    <scope>NUCLEOTIDE SEQUENCE</scope>
    <source>
        <strain evidence="11">CBS 110217</strain>
    </source>
</reference>
<protein>
    <recommendedName>
        <fullName evidence="3">beta-galactosidase</fullName>
        <ecNumber evidence="3">3.2.1.23</ecNumber>
    </recommendedName>
</protein>
<dbReference type="GO" id="GO:0004565">
    <property type="term" value="F:beta-galactosidase activity"/>
    <property type="evidence" value="ECO:0007669"/>
    <property type="project" value="UniProtKB-EC"/>
</dbReference>
<dbReference type="Pfam" id="PF13364">
    <property type="entry name" value="BetaGal_ABD2"/>
    <property type="match status" value="2"/>
</dbReference>
<feature type="chain" id="PRO_5040161329" description="beta-galactosidase" evidence="9">
    <location>
        <begin position="20"/>
        <end position="987"/>
    </location>
</feature>
<evidence type="ECO:0000256" key="2">
    <source>
        <dbReference type="ARBA" id="ARBA00009809"/>
    </source>
</evidence>
<dbReference type="Gene3D" id="3.20.20.80">
    <property type="entry name" value="Glycosidases"/>
    <property type="match status" value="1"/>
</dbReference>
<dbReference type="InterPro" id="IPR036833">
    <property type="entry name" value="BetaGal_dom3_sf"/>
</dbReference>
<comment type="catalytic activity">
    <reaction evidence="1">
        <text>Hydrolysis of terminal non-reducing beta-D-galactose residues in beta-D-galactosides.</text>
        <dbReference type="EC" id="3.2.1.23"/>
    </reaction>
</comment>
<dbReference type="Gene3D" id="2.60.390.10">
    <property type="entry name" value="Beta-galactosidase, domain 3"/>
    <property type="match status" value="1"/>
</dbReference>
<feature type="domain" description="Beta-galactosidase" evidence="10">
    <location>
        <begin position="378"/>
        <end position="558"/>
    </location>
</feature>
<comment type="similarity">
    <text evidence="2 8">Belongs to the glycosyl hydrolase 35 family.</text>
</comment>
<dbReference type="InterPro" id="IPR037110">
    <property type="entry name" value="Betagal_dom2_sf"/>
</dbReference>
<dbReference type="Proteomes" id="UP000799777">
    <property type="component" value="Unassembled WGS sequence"/>
</dbReference>
<dbReference type="SMART" id="SM01029">
    <property type="entry name" value="BetaGal_dom2"/>
    <property type="match status" value="1"/>
</dbReference>
<evidence type="ECO:0000256" key="4">
    <source>
        <dbReference type="ARBA" id="ARBA00022729"/>
    </source>
</evidence>
<dbReference type="Pfam" id="PF01301">
    <property type="entry name" value="Glyco_hydro_35"/>
    <property type="match status" value="1"/>
</dbReference>
<sequence length="987" mass="108248">MRVFYWLYAAVVLLLGVFATDNGLQTVVEWDNGSLMVNNERVIIMSGEFHYARLPVPELWLDVFQKFKANGMNAVSIYFFWSYHSAFKGTYDFTTPAKDLQRLFDTAKQAGLYVIARPGPYCNAETNAGGFALWTSDGSGGKYRTSDESYRQAWSEWIAEVGTIIAKNQITNGGPVILAQVENELQETTYSATNTLVIYMEQLKAAFKAAGITVPLTHNEKGLRSKSWSTDFNNVGGAVDVYGLDSYPGGLSCTNPDTGFNTVRTYYQWFHEVSPTQPEYFPEFEGGWFQPWAGYFFDQCQAEQSPEFPDVYYKSLLGQRATLINLYMAYGGTNWGHLAAPVVYTSYDYVAPLRETREVRDKFKQYKLIALFTRASQGLENTYMESNGTANAVDNSAIWTWVLKNRDTDARFYLAENNNTRSRAVTNFAITVNTSAGAITIPSLQLNGRQSRFVVTDYAIGDKTLLYSSAEIVTYGIFDKSPVLVFYLKEGQIGDFAFKTTGNVTFSTYGAQSDFASAPTNSSGYARFTYTQSKGASVVKFSNGVLAYLLDIPTAYTFFALPTGKNPIVALDKQVFALGPYLVRSVSISHDTAVLVGDNMNATTIEVHAGSEASKISWNGKRLDTTKTAYGSLTAQIPGTEGRTVSLPTLSAFKAADASPEIAAAYDDNKWVVANKNSTLSQVKPLTLPVLFSSDYKFYTGAKIYRGYFSGTSATSLNITIQGGAAAGWNAWFNGQPIGYNPGDASLWASTAVLSFGNATLKEKDNVVTVITDYTGHDQTSTGPTGAENPRGILGAQLLSGNNTKLSFDQWKIQGNAGGESNIDAVRGPMNEGGIYGERLGWHLPGFNTEKWTSANPVADGVNGAGIKWFSTTFDLNIDRDLDVPIGVELGAPTGTVARVLLYVNGYQYGKFLPHIGPQTKFPIPPGILNTRGKNYLSVVVWAQTDAGAKLSTLRLIEYARYVSGFDFDGIDSKSLQPKWTDRSKYA</sequence>
<dbReference type="Pfam" id="PF13363">
    <property type="entry name" value="BetaGal_dom3"/>
    <property type="match status" value="1"/>
</dbReference>
<dbReference type="InterPro" id="IPR018954">
    <property type="entry name" value="Betagal_dom2"/>
</dbReference>